<dbReference type="PROSITE" id="PS00211">
    <property type="entry name" value="ABC_TRANSPORTER_1"/>
    <property type="match status" value="1"/>
</dbReference>
<sequence length="236" mass="25854">MSLELNKVSVTLLGNQVLHEVSLSVAPGELVCLVGRNGAGKTTTLRSIMGYQKLDSGDIRWKSKNLRGLPTYAMADLGLGYTPEGSDVFGDLTVEDNIALPTWTRKTAKGADERIQVAYNIFPKLKQYLHRGGQQLSGGERKMVSIARAIALDPEMLILDEAFEGLSPAILPTISDGLREILRQGRSVLLAESNFYHLPSFADRIYVIERGEIVFHGTLDEATQHPETMKIITGTG</sequence>
<accession>A0A2U1CQ41</accession>
<evidence type="ECO:0000259" key="7">
    <source>
        <dbReference type="PROSITE" id="PS50893"/>
    </source>
</evidence>
<dbReference type="InterPro" id="IPR052156">
    <property type="entry name" value="BCAA_Transport_ATP-bd_LivF"/>
</dbReference>
<keyword evidence="4" id="KW-0547">Nucleotide-binding</keyword>
<dbReference type="SMART" id="SM00382">
    <property type="entry name" value="AAA"/>
    <property type="match status" value="1"/>
</dbReference>
<dbReference type="RefSeq" id="WP_116517226.1">
    <property type="nucleotide sequence ID" value="NZ_JACCEX010000001.1"/>
</dbReference>
<organism evidence="8 9">
    <name type="scientific">Pusillimonas noertemannii</name>
    <dbReference type="NCBI Taxonomy" id="305977"/>
    <lineage>
        <taxon>Bacteria</taxon>
        <taxon>Pseudomonadati</taxon>
        <taxon>Pseudomonadota</taxon>
        <taxon>Betaproteobacteria</taxon>
        <taxon>Burkholderiales</taxon>
        <taxon>Alcaligenaceae</taxon>
        <taxon>Pusillimonas</taxon>
    </lineage>
</organism>
<evidence type="ECO:0000256" key="3">
    <source>
        <dbReference type="ARBA" id="ARBA00022475"/>
    </source>
</evidence>
<keyword evidence="3" id="KW-1003">Cell membrane</keyword>
<reference evidence="8 9" key="1">
    <citation type="submission" date="2018-04" db="EMBL/GenBank/DDBJ databases">
        <title>Genomic Encyclopedia of Type Strains, Phase IV (KMG-IV): sequencing the most valuable type-strain genomes for metagenomic binning, comparative biology and taxonomic classification.</title>
        <authorList>
            <person name="Goeker M."/>
        </authorList>
    </citation>
    <scope>NUCLEOTIDE SEQUENCE [LARGE SCALE GENOMIC DNA]</scope>
    <source>
        <strain evidence="8 9">DSM 10065</strain>
    </source>
</reference>
<dbReference type="OrthoDB" id="9775250at2"/>
<protein>
    <submittedName>
        <fullName evidence="8">Amino acid/amide ABC transporter ATP-binding protein 2 (HAAT family)</fullName>
    </submittedName>
</protein>
<keyword evidence="3" id="KW-0472">Membrane</keyword>
<dbReference type="SUPFAM" id="SSF52540">
    <property type="entry name" value="P-loop containing nucleoside triphosphate hydrolases"/>
    <property type="match status" value="1"/>
</dbReference>
<evidence type="ECO:0000313" key="8">
    <source>
        <dbReference type="EMBL" id="PVY67931.1"/>
    </source>
</evidence>
<dbReference type="InterPro" id="IPR003593">
    <property type="entry name" value="AAA+_ATPase"/>
</dbReference>
<dbReference type="InterPro" id="IPR003439">
    <property type="entry name" value="ABC_transporter-like_ATP-bd"/>
</dbReference>
<keyword evidence="5 8" id="KW-0067">ATP-binding</keyword>
<evidence type="ECO:0000256" key="6">
    <source>
        <dbReference type="ARBA" id="ARBA00022970"/>
    </source>
</evidence>
<name>A0A2U1CQ41_9BURK</name>
<dbReference type="Pfam" id="PF00005">
    <property type="entry name" value="ABC_tran"/>
    <property type="match status" value="1"/>
</dbReference>
<feature type="domain" description="ABC transporter" evidence="7">
    <location>
        <begin position="3"/>
        <end position="235"/>
    </location>
</feature>
<evidence type="ECO:0000256" key="1">
    <source>
        <dbReference type="ARBA" id="ARBA00005417"/>
    </source>
</evidence>
<dbReference type="GO" id="GO:0015807">
    <property type="term" value="P:L-amino acid transport"/>
    <property type="evidence" value="ECO:0007669"/>
    <property type="project" value="TreeGrafter"/>
</dbReference>
<evidence type="ECO:0000256" key="2">
    <source>
        <dbReference type="ARBA" id="ARBA00022448"/>
    </source>
</evidence>
<dbReference type="STRING" id="1231391.GCA_000308195_00075"/>
<dbReference type="PANTHER" id="PTHR43820">
    <property type="entry name" value="HIGH-AFFINITY BRANCHED-CHAIN AMINO ACID TRANSPORT ATP-BINDING PROTEIN LIVF"/>
    <property type="match status" value="1"/>
</dbReference>
<dbReference type="Proteomes" id="UP000246145">
    <property type="component" value="Unassembled WGS sequence"/>
</dbReference>
<evidence type="ECO:0000256" key="5">
    <source>
        <dbReference type="ARBA" id="ARBA00022840"/>
    </source>
</evidence>
<dbReference type="GO" id="GO:0016887">
    <property type="term" value="F:ATP hydrolysis activity"/>
    <property type="evidence" value="ECO:0007669"/>
    <property type="project" value="InterPro"/>
</dbReference>
<gene>
    <name evidence="8" type="ORF">C7440_0317</name>
</gene>
<keyword evidence="9" id="KW-1185">Reference proteome</keyword>
<dbReference type="EMBL" id="QEKO01000001">
    <property type="protein sequence ID" value="PVY67931.1"/>
    <property type="molecule type" value="Genomic_DNA"/>
</dbReference>
<dbReference type="GO" id="GO:0005524">
    <property type="term" value="F:ATP binding"/>
    <property type="evidence" value="ECO:0007669"/>
    <property type="project" value="UniProtKB-KW"/>
</dbReference>
<keyword evidence="6" id="KW-0029">Amino-acid transport</keyword>
<dbReference type="InterPro" id="IPR017871">
    <property type="entry name" value="ABC_transporter-like_CS"/>
</dbReference>
<dbReference type="InterPro" id="IPR027417">
    <property type="entry name" value="P-loop_NTPase"/>
</dbReference>
<evidence type="ECO:0000256" key="4">
    <source>
        <dbReference type="ARBA" id="ARBA00022741"/>
    </source>
</evidence>
<dbReference type="PANTHER" id="PTHR43820:SF2">
    <property type="entry name" value="ABC TRANSPORTER ATP-BINDING PROTEIN"/>
    <property type="match status" value="1"/>
</dbReference>
<proteinExistence type="inferred from homology"/>
<dbReference type="Gene3D" id="3.40.50.300">
    <property type="entry name" value="P-loop containing nucleotide triphosphate hydrolases"/>
    <property type="match status" value="1"/>
</dbReference>
<dbReference type="AlphaFoldDB" id="A0A2U1CQ41"/>
<dbReference type="CDD" id="cd03224">
    <property type="entry name" value="ABC_TM1139_LivF_branched"/>
    <property type="match status" value="1"/>
</dbReference>
<keyword evidence="2" id="KW-0813">Transport</keyword>
<dbReference type="GO" id="GO:0015658">
    <property type="term" value="F:branched-chain amino acid transmembrane transporter activity"/>
    <property type="evidence" value="ECO:0007669"/>
    <property type="project" value="TreeGrafter"/>
</dbReference>
<dbReference type="PROSITE" id="PS50893">
    <property type="entry name" value="ABC_TRANSPORTER_2"/>
    <property type="match status" value="1"/>
</dbReference>
<evidence type="ECO:0000313" key="9">
    <source>
        <dbReference type="Proteomes" id="UP000246145"/>
    </source>
</evidence>
<comment type="similarity">
    <text evidence="1">Belongs to the ABC transporter superfamily.</text>
</comment>
<comment type="caution">
    <text evidence="8">The sequence shown here is derived from an EMBL/GenBank/DDBJ whole genome shotgun (WGS) entry which is preliminary data.</text>
</comment>